<evidence type="ECO:0000256" key="1">
    <source>
        <dbReference type="SAM" id="MobiDB-lite"/>
    </source>
</evidence>
<organism evidence="3 4">
    <name type="scientific">Pantoea ananas</name>
    <name type="common">Erwinia uredovora</name>
    <dbReference type="NCBI Taxonomy" id="553"/>
    <lineage>
        <taxon>Bacteria</taxon>
        <taxon>Pseudomonadati</taxon>
        <taxon>Pseudomonadota</taxon>
        <taxon>Gammaproteobacteria</taxon>
        <taxon>Enterobacterales</taxon>
        <taxon>Erwiniaceae</taxon>
        <taxon>Pantoea</taxon>
    </lineage>
</organism>
<dbReference type="AlphaFoldDB" id="A0AAJ1D212"/>
<sequence>MIVAKILLVTAGIATVLWMFWMIIFGKSAPDMQADTFLTRKAGDDSSTTSVVMMSGPDSGGHNGGCSAPDAGSDCGGGDGGSH</sequence>
<gene>
    <name evidence="3" type="ORF">NB703_003927</name>
</gene>
<feature type="transmembrane region" description="Helical" evidence="2">
    <location>
        <begin position="6"/>
        <end position="25"/>
    </location>
</feature>
<evidence type="ECO:0000313" key="4">
    <source>
        <dbReference type="Proteomes" id="UP001208888"/>
    </source>
</evidence>
<comment type="caution">
    <text evidence="3">The sequence shown here is derived from an EMBL/GenBank/DDBJ whole genome shotgun (WGS) entry which is preliminary data.</text>
</comment>
<feature type="compositionally biased region" description="Gly residues" evidence="1">
    <location>
        <begin position="74"/>
        <end position="83"/>
    </location>
</feature>
<evidence type="ECO:0000313" key="3">
    <source>
        <dbReference type="EMBL" id="MCW0345834.1"/>
    </source>
</evidence>
<keyword evidence="2" id="KW-1133">Transmembrane helix</keyword>
<accession>A0AAJ1D212</accession>
<dbReference type="RefSeq" id="WP_019104688.1">
    <property type="nucleotide sequence ID" value="NZ_CAEI01000015.1"/>
</dbReference>
<keyword evidence="2" id="KW-0812">Transmembrane</keyword>
<dbReference type="EMBL" id="JANFVX010000020">
    <property type="protein sequence ID" value="MCW0345834.1"/>
    <property type="molecule type" value="Genomic_DNA"/>
</dbReference>
<dbReference type="Proteomes" id="UP001208888">
    <property type="component" value="Unassembled WGS sequence"/>
</dbReference>
<name>A0AAJ1D212_PANAN</name>
<proteinExistence type="predicted"/>
<keyword evidence="2" id="KW-0472">Membrane</keyword>
<feature type="region of interest" description="Disordered" evidence="1">
    <location>
        <begin position="42"/>
        <end position="83"/>
    </location>
</feature>
<evidence type="ECO:0000256" key="2">
    <source>
        <dbReference type="SAM" id="Phobius"/>
    </source>
</evidence>
<reference evidence="3" key="1">
    <citation type="submission" date="2022-06" db="EMBL/GenBank/DDBJ databases">
        <title>Dynamics of rice microbiomes reveals core vertical transmitted seed endophytes.</title>
        <authorList>
            <person name="Liao K."/>
            <person name="Zhang X."/>
        </authorList>
    </citation>
    <scope>NUCLEOTIDE SEQUENCE</scope>
    <source>
        <strain evidence="3">JT1-17</strain>
    </source>
</reference>
<protein>
    <submittedName>
        <fullName evidence="3">Uncharacterized protein</fullName>
    </submittedName>
</protein>